<feature type="transmembrane region" description="Helical" evidence="16">
    <location>
        <begin position="962"/>
        <end position="981"/>
    </location>
</feature>
<dbReference type="AlphaFoldDB" id="A0A1J4KCY1"/>
<evidence type="ECO:0000256" key="12">
    <source>
        <dbReference type="ARBA" id="ARBA00034036"/>
    </source>
</evidence>
<dbReference type="Pfam" id="PF00122">
    <property type="entry name" value="E1-E2_ATPase"/>
    <property type="match status" value="1"/>
</dbReference>
<dbReference type="EMBL" id="MLAK01000694">
    <property type="protein sequence ID" value="OHT07510.1"/>
    <property type="molecule type" value="Genomic_DNA"/>
</dbReference>
<dbReference type="InterPro" id="IPR006539">
    <property type="entry name" value="P-type_ATPase_IV"/>
</dbReference>
<comment type="subcellular location">
    <subcellularLocation>
        <location evidence="2">Endomembrane system</location>
    </subcellularLocation>
    <subcellularLocation>
        <location evidence="1 16">Membrane</location>
        <topology evidence="1 16">Multi-pass membrane protein</topology>
    </subcellularLocation>
</comment>
<evidence type="ECO:0000313" key="22">
    <source>
        <dbReference type="Proteomes" id="UP000179807"/>
    </source>
</evidence>
<evidence type="ECO:0000259" key="18">
    <source>
        <dbReference type="Pfam" id="PF00122"/>
    </source>
</evidence>
<name>A0A1J4KCY1_9EUKA</name>
<feature type="compositionally biased region" description="Basic and acidic residues" evidence="17">
    <location>
        <begin position="1081"/>
        <end position="1091"/>
    </location>
</feature>
<proteinExistence type="inferred from homology"/>
<evidence type="ECO:0000256" key="2">
    <source>
        <dbReference type="ARBA" id="ARBA00004308"/>
    </source>
</evidence>
<comment type="similarity">
    <text evidence="3 16">Belongs to the cation transport ATPase (P-type) (TC 3.A.3) family. Type IV subfamily.</text>
</comment>
<dbReference type="SUPFAM" id="SSF56784">
    <property type="entry name" value="HAD-like"/>
    <property type="match status" value="1"/>
</dbReference>
<dbReference type="InterPro" id="IPR018303">
    <property type="entry name" value="ATPase_P-typ_P_site"/>
</dbReference>
<dbReference type="PROSITE" id="PS00154">
    <property type="entry name" value="ATPASE_E1_E2"/>
    <property type="match status" value="1"/>
</dbReference>
<dbReference type="SUPFAM" id="SSF81660">
    <property type="entry name" value="Metal cation-transporting ATPase, ATP-binding domain N"/>
    <property type="match status" value="1"/>
</dbReference>
<dbReference type="InterPro" id="IPR032631">
    <property type="entry name" value="P-type_ATPase_N"/>
</dbReference>
<feature type="binding site" evidence="14">
    <location>
        <position position="389"/>
    </location>
    <ligand>
        <name>ATP</name>
        <dbReference type="ChEBI" id="CHEBI:30616"/>
    </ligand>
</feature>
<keyword evidence="6 14" id="KW-0547">Nucleotide-binding</keyword>
<feature type="binding site" evidence="14">
    <location>
        <position position="390"/>
    </location>
    <ligand>
        <name>ATP</name>
        <dbReference type="ChEBI" id="CHEBI:30616"/>
    </ligand>
</feature>
<dbReference type="PANTHER" id="PTHR24092:SF150">
    <property type="entry name" value="PHOSPHOLIPID-TRANSPORTING ATPASE"/>
    <property type="match status" value="1"/>
</dbReference>
<dbReference type="PANTHER" id="PTHR24092">
    <property type="entry name" value="PROBABLE PHOSPHOLIPID-TRANSPORTING ATPASE"/>
    <property type="match status" value="1"/>
</dbReference>
<evidence type="ECO:0000256" key="10">
    <source>
        <dbReference type="ARBA" id="ARBA00022989"/>
    </source>
</evidence>
<accession>A0A1J4KCY1</accession>
<keyword evidence="11 16" id="KW-0472">Membrane</keyword>
<evidence type="ECO:0000256" key="14">
    <source>
        <dbReference type="PIRSR" id="PIRSR606539-2"/>
    </source>
</evidence>
<keyword evidence="8 15" id="KW-0460">Magnesium</keyword>
<feature type="transmembrane region" description="Helical" evidence="16">
    <location>
        <begin position="988"/>
        <end position="1007"/>
    </location>
</feature>
<feature type="binding site" evidence="15">
    <location>
        <position position="390"/>
    </location>
    <ligand>
        <name>Mg(2+)</name>
        <dbReference type="ChEBI" id="CHEBI:18420"/>
    </ligand>
</feature>
<dbReference type="InterPro" id="IPR023214">
    <property type="entry name" value="HAD_sf"/>
</dbReference>
<dbReference type="GO" id="GO:0016887">
    <property type="term" value="F:ATP hydrolysis activity"/>
    <property type="evidence" value="ECO:0007669"/>
    <property type="project" value="InterPro"/>
</dbReference>
<dbReference type="NCBIfam" id="TIGR01652">
    <property type="entry name" value="ATPase-Plipid"/>
    <property type="match status" value="1"/>
</dbReference>
<dbReference type="SFLD" id="SFLDG00002">
    <property type="entry name" value="C1.7:_P-type_atpase_like"/>
    <property type="match status" value="1"/>
</dbReference>
<dbReference type="GeneID" id="94838352"/>
<dbReference type="InterPro" id="IPR059000">
    <property type="entry name" value="ATPase_P-type_domA"/>
</dbReference>
<keyword evidence="7 14" id="KW-0067">ATP-binding</keyword>
<feature type="binding site" evidence="14">
    <location>
        <position position="783"/>
    </location>
    <ligand>
        <name>ATP</name>
        <dbReference type="ChEBI" id="CHEBI:30616"/>
    </ligand>
</feature>
<keyword evidence="10 16" id="KW-1133">Transmembrane helix</keyword>
<evidence type="ECO:0000256" key="9">
    <source>
        <dbReference type="ARBA" id="ARBA00022967"/>
    </source>
</evidence>
<feature type="binding site" evidence="14">
    <location>
        <position position="388"/>
    </location>
    <ligand>
        <name>ATP</name>
        <dbReference type="ChEBI" id="CHEBI:30616"/>
    </ligand>
</feature>
<gene>
    <name evidence="21" type="ORF">TRFO_24257</name>
</gene>
<dbReference type="InterPro" id="IPR023298">
    <property type="entry name" value="ATPase_P-typ_TM_dom_sf"/>
</dbReference>
<dbReference type="GO" id="GO:0005886">
    <property type="term" value="C:plasma membrane"/>
    <property type="evidence" value="ECO:0007669"/>
    <property type="project" value="TreeGrafter"/>
</dbReference>
<feature type="binding site" evidence="14">
    <location>
        <position position="669"/>
    </location>
    <ligand>
        <name>ATP</name>
        <dbReference type="ChEBI" id="CHEBI:30616"/>
    </ligand>
</feature>
<evidence type="ECO:0000256" key="11">
    <source>
        <dbReference type="ARBA" id="ARBA00023136"/>
    </source>
</evidence>
<dbReference type="FunFam" id="3.40.50.1000:FF:000152">
    <property type="entry name" value="Phospholipid-transporting ATPase"/>
    <property type="match status" value="1"/>
</dbReference>
<dbReference type="Pfam" id="PF16209">
    <property type="entry name" value="PhoLip_ATPase_N"/>
    <property type="match status" value="1"/>
</dbReference>
<evidence type="ECO:0000256" key="3">
    <source>
        <dbReference type="ARBA" id="ARBA00008109"/>
    </source>
</evidence>
<dbReference type="Gene3D" id="2.70.150.10">
    <property type="entry name" value="Calcium-transporting ATPase, cytoplasmic transduction domain A"/>
    <property type="match status" value="1"/>
</dbReference>
<dbReference type="VEuPathDB" id="TrichDB:TRFO_24257"/>
<dbReference type="FunFam" id="3.40.50.1000:FF:000001">
    <property type="entry name" value="Phospholipid-transporting ATPase IC"/>
    <property type="match status" value="1"/>
</dbReference>
<dbReference type="InterPro" id="IPR044492">
    <property type="entry name" value="P_typ_ATPase_HD_dom"/>
</dbReference>
<feature type="domain" description="P-type ATPase A" evidence="18">
    <location>
        <begin position="105"/>
        <end position="168"/>
    </location>
</feature>
<feature type="binding site" evidence="14">
    <location>
        <position position="760"/>
    </location>
    <ligand>
        <name>ATP</name>
        <dbReference type="ChEBI" id="CHEBI:30616"/>
    </ligand>
</feature>
<keyword evidence="5 15" id="KW-0479">Metal-binding</keyword>
<feature type="binding site" evidence="14">
    <location>
        <position position="784"/>
    </location>
    <ligand>
        <name>ATP</name>
        <dbReference type="ChEBI" id="CHEBI:30616"/>
    </ligand>
</feature>
<dbReference type="Pfam" id="PF13246">
    <property type="entry name" value="Cation_ATPase"/>
    <property type="match status" value="1"/>
</dbReference>
<dbReference type="SUPFAM" id="SSF81653">
    <property type="entry name" value="Calcium ATPase, transduction domain A"/>
    <property type="match status" value="1"/>
</dbReference>
<feature type="region of interest" description="Disordered" evidence="17">
    <location>
        <begin position="1069"/>
        <end position="1091"/>
    </location>
</feature>
<dbReference type="InterPro" id="IPR036412">
    <property type="entry name" value="HAD-like_sf"/>
</dbReference>
<feature type="domain" description="P-type ATPase N-terminal" evidence="19">
    <location>
        <begin position="16"/>
        <end position="72"/>
    </location>
</feature>
<comment type="caution">
    <text evidence="21">The sequence shown here is derived from an EMBL/GenBank/DDBJ whole genome shotgun (WGS) entry which is preliminary data.</text>
</comment>
<feature type="binding site" evidence="15">
    <location>
        <position position="388"/>
    </location>
    <ligand>
        <name>Mg(2+)</name>
        <dbReference type="ChEBI" id="CHEBI:18420"/>
    </ligand>
</feature>
<feature type="transmembrane region" description="Helical" evidence="16">
    <location>
        <begin position="1027"/>
        <end position="1047"/>
    </location>
</feature>
<evidence type="ECO:0000259" key="20">
    <source>
        <dbReference type="Pfam" id="PF16212"/>
    </source>
</evidence>
<keyword evidence="22" id="KW-1185">Reference proteome</keyword>
<comment type="catalytic activity">
    <reaction evidence="12 16">
        <text>ATP + H2O + phospholipidSide 1 = ADP + phosphate + phospholipidSide 2.</text>
        <dbReference type="EC" id="7.6.2.1"/>
    </reaction>
</comment>
<feature type="transmembrane region" description="Helical" evidence="16">
    <location>
        <begin position="921"/>
        <end position="942"/>
    </location>
</feature>
<dbReference type="SFLD" id="SFLDF00027">
    <property type="entry name" value="p-type_atpase"/>
    <property type="match status" value="1"/>
</dbReference>
<dbReference type="GO" id="GO:0000287">
    <property type="term" value="F:magnesium ion binding"/>
    <property type="evidence" value="ECO:0007669"/>
    <property type="project" value="UniProtKB-UniRule"/>
</dbReference>
<dbReference type="InterPro" id="IPR032630">
    <property type="entry name" value="P_typ_ATPase_c"/>
</dbReference>
<keyword evidence="4 16" id="KW-0812">Transmembrane</keyword>
<evidence type="ECO:0000256" key="16">
    <source>
        <dbReference type="RuleBase" id="RU362033"/>
    </source>
</evidence>
<feature type="transmembrane region" description="Helical" evidence="16">
    <location>
        <begin position="69"/>
        <end position="88"/>
    </location>
</feature>
<dbReference type="GO" id="GO:0005524">
    <property type="term" value="F:ATP binding"/>
    <property type="evidence" value="ECO:0007669"/>
    <property type="project" value="UniProtKB-UniRule"/>
</dbReference>
<dbReference type="PRINTS" id="PR00119">
    <property type="entry name" value="CATATPASE"/>
</dbReference>
<keyword evidence="9 16" id="KW-1278">Translocase</keyword>
<evidence type="ECO:0000256" key="7">
    <source>
        <dbReference type="ARBA" id="ARBA00022840"/>
    </source>
</evidence>
<dbReference type="Proteomes" id="UP000179807">
    <property type="component" value="Unassembled WGS sequence"/>
</dbReference>
<protein>
    <recommendedName>
        <fullName evidence="16">Phospholipid-transporting ATPase</fullName>
        <ecNumber evidence="16">7.6.2.1</ecNumber>
    </recommendedName>
</protein>
<feature type="binding site" evidence="15">
    <location>
        <position position="784"/>
    </location>
    <ligand>
        <name>Mg(2+)</name>
        <dbReference type="ChEBI" id="CHEBI:18420"/>
    </ligand>
</feature>
<feature type="binding site" evidence="15">
    <location>
        <position position="780"/>
    </location>
    <ligand>
        <name>Mg(2+)</name>
        <dbReference type="ChEBI" id="CHEBI:18420"/>
    </ligand>
</feature>
<evidence type="ECO:0000256" key="17">
    <source>
        <dbReference type="SAM" id="MobiDB-lite"/>
    </source>
</evidence>
<reference evidence="21" key="1">
    <citation type="submission" date="2016-10" db="EMBL/GenBank/DDBJ databases">
        <authorList>
            <person name="Benchimol M."/>
            <person name="Almeida L.G."/>
            <person name="Vasconcelos A.T."/>
            <person name="Perreira-Neves A."/>
            <person name="Rosa I.A."/>
            <person name="Tasca T."/>
            <person name="Bogo M.R."/>
            <person name="de Souza W."/>
        </authorList>
    </citation>
    <scope>NUCLEOTIDE SEQUENCE [LARGE SCALE GENOMIC DNA]</scope>
    <source>
        <strain evidence="21">K</strain>
    </source>
</reference>
<dbReference type="EC" id="7.6.2.1" evidence="16"/>
<dbReference type="InterPro" id="IPR008250">
    <property type="entry name" value="ATPase_P-typ_transduc_dom_A_sf"/>
</dbReference>
<sequence length="1091" mass="122558">MNEDQVGRTVILHQTHNHKGKLLFKDNRISTTKYNILTFIPKNLFFQFSRIANFYFLIIILLLQFSWAPISATVAVVPLAIVILFTMVRDGIEDIMRWRSDQKINSSTAHRLINGGFEDIKWMDVHVGDIIQIMKDEQIPADCVVFSTNHDDGIAYIDTCNLDGETNLKIRQAIPVTNNLKTGPDCAQFNAKIECDLPNNKLYVFNGNIEINSSQYSLDNRQVLLRGCVLRNTQWAIGAVVYTGHESKLMKNSSAARTKRSLLERGLNWKLISILIFLVSFAFIGAGVGYVFETKNINTGKHWYFGRNEENKRNLVEMFFILLVSHIVIINAIIPISLYVTLEIVRLFQAMFVRFDADMYDEENDMPAAARTSNISDDLGQIEYIFSDKTGTLTRNMMEFMKCSIGGKIYGCGTTEVAYAAAKRRGISIPPPDTKGKAFKDADFMKLIKSKDCPTDVRHFLWLLSVCHAVIPEEDEKEEYGIAFQASSPDEGALVLAAADFGYIFTGRSSSGITLKVNDEEVQVPVLANLEFTSERKRSSVIIKHPETNEIVLYCKGADDLIFQRLSEKSPNKEETRENLKEFAANGLRTLCCAYRVIDEDFFNRWIERYNDANCAITGRDEAVNAVANEVECDLTLIGATAIEDKLQIGVPDTIESLLRAGINIWVITGDKRETAINIGFACSLLSSDMKLIELDTEDIDELMTIVESAINEKSSQPMALVASGSSLHHLLDDEHADKFYQLSKRCQSVICCRVSPLQKATIVKIMREKTGSLALAVGDGANDVGMILQADIGVGISGREGRQAVLASDYAIGQFRFLKKLLLVHGYLNFYRNVDLVNYSFYKNMAFSFNQIVFGFITGNGGATMYESVLYTIYNVIFTSVPPVIFAAADRDVSIESMMSIPEIFNCSGQRKWLQSYGRFWLNLILGMYHGVCAFIVPYFAMQPFVYSNGHNFGLREFGTTVYFGVVIIVNLRIALMCYYWTWLHHLFIWASILIFPLCALIIDAFKLSDDYRGVVIPLLSSSLYWIPAIGSTFLAMLPLLLIHTIQSGMNTTKNYISYLETSKKVFGTDASSSDEDGSESLHTDSESES</sequence>
<feature type="transmembrane region" description="Helical" evidence="16">
    <location>
        <begin position="318"/>
        <end position="342"/>
    </location>
</feature>
<feature type="active site" description="4-aspartylphosphate intermediate" evidence="13">
    <location>
        <position position="388"/>
    </location>
</feature>
<evidence type="ECO:0000256" key="13">
    <source>
        <dbReference type="PIRSR" id="PIRSR606539-1"/>
    </source>
</evidence>
<organism evidence="21 22">
    <name type="scientific">Tritrichomonas foetus</name>
    <dbReference type="NCBI Taxonomy" id="1144522"/>
    <lineage>
        <taxon>Eukaryota</taxon>
        <taxon>Metamonada</taxon>
        <taxon>Parabasalia</taxon>
        <taxon>Tritrichomonadida</taxon>
        <taxon>Tritrichomonadidae</taxon>
        <taxon>Tritrichomonas</taxon>
    </lineage>
</organism>
<dbReference type="GO" id="GO:0140326">
    <property type="term" value="F:ATPase-coupled intramembrane lipid transporter activity"/>
    <property type="evidence" value="ECO:0007669"/>
    <property type="project" value="UniProtKB-EC"/>
</dbReference>
<feature type="transmembrane region" description="Helical" evidence="16">
    <location>
        <begin position="267"/>
        <end position="292"/>
    </location>
</feature>
<dbReference type="Pfam" id="PF16212">
    <property type="entry name" value="PhoLip_ATPase_C"/>
    <property type="match status" value="1"/>
</dbReference>
<dbReference type="OrthoDB" id="377733at2759"/>
<evidence type="ECO:0000313" key="21">
    <source>
        <dbReference type="EMBL" id="OHT07510.1"/>
    </source>
</evidence>
<feature type="binding site" evidence="14">
    <location>
        <position position="556"/>
    </location>
    <ligand>
        <name>ATP</name>
        <dbReference type="ChEBI" id="CHEBI:30616"/>
    </ligand>
</feature>
<dbReference type="GO" id="GO:0045332">
    <property type="term" value="P:phospholipid translocation"/>
    <property type="evidence" value="ECO:0007669"/>
    <property type="project" value="TreeGrafter"/>
</dbReference>
<evidence type="ECO:0000256" key="4">
    <source>
        <dbReference type="ARBA" id="ARBA00022692"/>
    </source>
</evidence>
<feature type="binding site" evidence="14">
    <location>
        <position position="589"/>
    </location>
    <ligand>
        <name>ATP</name>
        <dbReference type="ChEBI" id="CHEBI:30616"/>
    </ligand>
</feature>
<evidence type="ECO:0000256" key="8">
    <source>
        <dbReference type="ARBA" id="ARBA00022842"/>
    </source>
</evidence>
<dbReference type="NCBIfam" id="TIGR01494">
    <property type="entry name" value="ATPase_P-type"/>
    <property type="match status" value="1"/>
</dbReference>
<dbReference type="SUPFAM" id="SSF81665">
    <property type="entry name" value="Calcium ATPase, transmembrane domain M"/>
    <property type="match status" value="1"/>
</dbReference>
<dbReference type="Gene3D" id="3.40.50.1000">
    <property type="entry name" value="HAD superfamily/HAD-like"/>
    <property type="match status" value="1"/>
</dbReference>
<evidence type="ECO:0000256" key="1">
    <source>
        <dbReference type="ARBA" id="ARBA00004141"/>
    </source>
</evidence>
<evidence type="ECO:0000256" key="15">
    <source>
        <dbReference type="PIRSR" id="PIRSR606539-3"/>
    </source>
</evidence>
<dbReference type="SFLD" id="SFLDS00003">
    <property type="entry name" value="Haloacid_Dehalogenase"/>
    <property type="match status" value="1"/>
</dbReference>
<evidence type="ECO:0000259" key="19">
    <source>
        <dbReference type="Pfam" id="PF16209"/>
    </source>
</evidence>
<comment type="cofactor">
    <cofactor evidence="15">
        <name>Mg(2+)</name>
        <dbReference type="ChEBI" id="CHEBI:18420"/>
    </cofactor>
</comment>
<feature type="binding site" evidence="14">
    <location>
        <position position="671"/>
    </location>
    <ligand>
        <name>ATP</name>
        <dbReference type="ChEBI" id="CHEBI:30616"/>
    </ligand>
</feature>
<feature type="binding site" evidence="14">
    <location>
        <position position="754"/>
    </location>
    <ligand>
        <name>ATP</name>
        <dbReference type="ChEBI" id="CHEBI:30616"/>
    </ligand>
</feature>
<feature type="binding site" evidence="14">
    <location>
        <position position="670"/>
    </location>
    <ligand>
        <name>ATP</name>
        <dbReference type="ChEBI" id="CHEBI:30616"/>
    </ligand>
</feature>
<feature type="domain" description="P-type ATPase C-terminal" evidence="20">
    <location>
        <begin position="806"/>
        <end position="1051"/>
    </location>
</feature>
<dbReference type="InterPro" id="IPR023299">
    <property type="entry name" value="ATPase_P-typ_cyto_dom_N"/>
</dbReference>
<feature type="binding site" evidence="14">
    <location>
        <position position="491"/>
    </location>
    <ligand>
        <name>ATP</name>
        <dbReference type="ChEBI" id="CHEBI:30616"/>
    </ligand>
</feature>
<dbReference type="InterPro" id="IPR001757">
    <property type="entry name" value="P_typ_ATPase"/>
</dbReference>
<evidence type="ECO:0000256" key="5">
    <source>
        <dbReference type="ARBA" id="ARBA00022723"/>
    </source>
</evidence>
<dbReference type="Gene3D" id="3.40.1110.10">
    <property type="entry name" value="Calcium-transporting ATPase, cytoplasmic domain N"/>
    <property type="match status" value="1"/>
</dbReference>
<dbReference type="RefSeq" id="XP_068360646.1">
    <property type="nucleotide sequence ID" value="XM_068503648.1"/>
</dbReference>
<evidence type="ECO:0000256" key="6">
    <source>
        <dbReference type="ARBA" id="ARBA00022741"/>
    </source>
</evidence>
<feature type="binding site" evidence="14">
    <location>
        <position position="532"/>
    </location>
    <ligand>
        <name>ATP</name>
        <dbReference type="ChEBI" id="CHEBI:30616"/>
    </ligand>
</feature>